<dbReference type="SUPFAM" id="SSF50729">
    <property type="entry name" value="PH domain-like"/>
    <property type="match status" value="1"/>
</dbReference>
<evidence type="ECO:0000313" key="1">
    <source>
        <dbReference type="EMBL" id="SVB06874.1"/>
    </source>
</evidence>
<feature type="non-terminal residue" evidence="1">
    <location>
        <position position="174"/>
    </location>
</feature>
<gene>
    <name evidence="1" type="ORF">METZ01_LOCUS159728</name>
</gene>
<accession>A0A382AZT8</accession>
<protein>
    <recommendedName>
        <fullName evidence="2">PH domain-containing protein</fullName>
    </recommendedName>
</protein>
<dbReference type="InterPro" id="IPR011993">
    <property type="entry name" value="PH-like_dom_sf"/>
</dbReference>
<dbReference type="AlphaFoldDB" id="A0A382AZT8"/>
<evidence type="ECO:0008006" key="2">
    <source>
        <dbReference type="Google" id="ProtNLM"/>
    </source>
</evidence>
<dbReference type="EMBL" id="UINC01027512">
    <property type="protein sequence ID" value="SVB06874.1"/>
    <property type="molecule type" value="Genomic_DNA"/>
</dbReference>
<reference evidence="1" key="1">
    <citation type="submission" date="2018-05" db="EMBL/GenBank/DDBJ databases">
        <authorList>
            <person name="Lanie J.A."/>
            <person name="Ng W.-L."/>
            <person name="Kazmierczak K.M."/>
            <person name="Andrzejewski T.M."/>
            <person name="Davidsen T.M."/>
            <person name="Wayne K.J."/>
            <person name="Tettelin H."/>
            <person name="Glass J.I."/>
            <person name="Rusch D."/>
            <person name="Podicherti R."/>
            <person name="Tsui H.-C.T."/>
            <person name="Winkler M.E."/>
        </authorList>
    </citation>
    <scope>NUCLEOTIDE SEQUENCE</scope>
</reference>
<organism evidence="1">
    <name type="scientific">marine metagenome</name>
    <dbReference type="NCBI Taxonomy" id="408172"/>
    <lineage>
        <taxon>unclassified sequences</taxon>
        <taxon>metagenomes</taxon>
        <taxon>ecological metagenomes</taxon>
    </lineage>
</organism>
<sequence length="174" mass="20675">MTLNQKFYKKNKNGKLEYTTLFDTDIKDEKEKSNKETSPRLQIIDTNTIEYKYIKQGSILIKLCRNQFGMNFRYFYIDNMNYALRWFSPNKKYESSCIKLANIVKIKKATKNMLTEFPGGVYLNSNIYKLSIKISYYNDKNKPEFLYLVCKNKLEQLIWLCGLGNLIDNNRCDD</sequence>
<dbReference type="Gene3D" id="2.30.29.30">
    <property type="entry name" value="Pleckstrin-homology domain (PH domain)/Phosphotyrosine-binding domain (PTB)"/>
    <property type="match status" value="1"/>
</dbReference>
<proteinExistence type="predicted"/>
<name>A0A382AZT8_9ZZZZ</name>